<dbReference type="InterPro" id="IPR053000">
    <property type="entry name" value="WSS1-like_metalloprotease"/>
</dbReference>
<sequence length="239" mass="27932">MEFTCISKPNQAYADAFTAFDVTLAYDPNTTTEQLPIECYIHLRHKPQEKIALSMLKEIARVVQPLMTQRGYKLESLCEFWPHDRPALNGQHWTYADGSHRIFIRLREFHDQTVFRALEDCVYIMLHELAHFVHDDHNDEFWILFYKSLDEYRATHRSGPNGGPYAGSKLMNRRAPFNNLICSMSYGVEREPGEVEAMEHAARSDLWDMGYRPLEEAEETRPPRCSLGDFVQWILGRCQ</sequence>
<gene>
    <name evidence="2" type="ORF">Q9L58_000083</name>
</gene>
<dbReference type="EMBL" id="JBBBZM010000001">
    <property type="protein sequence ID" value="KAL0640776.1"/>
    <property type="molecule type" value="Genomic_DNA"/>
</dbReference>
<dbReference type="PROSITE" id="PS51397">
    <property type="entry name" value="WLM"/>
    <property type="match status" value="1"/>
</dbReference>
<name>A0ABR3GXU4_9PEZI</name>
<dbReference type="Proteomes" id="UP001447188">
    <property type="component" value="Unassembled WGS sequence"/>
</dbReference>
<proteinExistence type="predicted"/>
<dbReference type="Gene3D" id="3.30.2010.10">
    <property type="entry name" value="Metalloproteases ('zincins'), catalytic domain"/>
    <property type="match status" value="1"/>
</dbReference>
<reference evidence="2 3" key="1">
    <citation type="submission" date="2024-02" db="EMBL/GenBank/DDBJ databases">
        <title>Discinaceae phylogenomics.</title>
        <authorList>
            <person name="Dirks A.C."/>
            <person name="James T.Y."/>
        </authorList>
    </citation>
    <scope>NUCLEOTIDE SEQUENCE [LARGE SCALE GENOMIC DNA]</scope>
    <source>
        <strain evidence="2 3">ACD0624</strain>
    </source>
</reference>
<feature type="domain" description="WLM" evidence="1">
    <location>
        <begin position="28"/>
        <end position="205"/>
    </location>
</feature>
<accession>A0ABR3GXU4</accession>
<dbReference type="PANTHER" id="PTHR46622">
    <property type="entry name" value="DNA-DEPENDENT METALLOPROTEASE WSS1"/>
    <property type="match status" value="1"/>
</dbReference>
<keyword evidence="3" id="KW-1185">Reference proteome</keyword>
<evidence type="ECO:0000313" key="3">
    <source>
        <dbReference type="Proteomes" id="UP001447188"/>
    </source>
</evidence>
<evidence type="ECO:0000259" key="1">
    <source>
        <dbReference type="PROSITE" id="PS51397"/>
    </source>
</evidence>
<protein>
    <recommendedName>
        <fullName evidence="1">WLM domain-containing protein</fullName>
    </recommendedName>
</protein>
<evidence type="ECO:0000313" key="2">
    <source>
        <dbReference type="EMBL" id="KAL0640776.1"/>
    </source>
</evidence>
<organism evidence="2 3">
    <name type="scientific">Discina gigas</name>
    <dbReference type="NCBI Taxonomy" id="1032678"/>
    <lineage>
        <taxon>Eukaryota</taxon>
        <taxon>Fungi</taxon>
        <taxon>Dikarya</taxon>
        <taxon>Ascomycota</taxon>
        <taxon>Pezizomycotina</taxon>
        <taxon>Pezizomycetes</taxon>
        <taxon>Pezizales</taxon>
        <taxon>Discinaceae</taxon>
        <taxon>Discina</taxon>
    </lineage>
</organism>
<dbReference type="Pfam" id="PF08325">
    <property type="entry name" value="WLM"/>
    <property type="match status" value="1"/>
</dbReference>
<dbReference type="PANTHER" id="PTHR46622:SF1">
    <property type="entry name" value="DNA-DEPENDENT METALLOPROTEASE WSS1"/>
    <property type="match status" value="1"/>
</dbReference>
<dbReference type="InterPro" id="IPR013536">
    <property type="entry name" value="WLM_dom"/>
</dbReference>
<comment type="caution">
    <text evidence="2">The sequence shown here is derived from an EMBL/GenBank/DDBJ whole genome shotgun (WGS) entry which is preliminary data.</text>
</comment>